<keyword evidence="3" id="KW-1185">Reference proteome</keyword>
<sequence length="123" mass="14198">MWSKLTLCLLHKPVLNSKLEMLTQKQVVTCPSEIEENSSKISHNITKHNEGLSLKGWIVIGFLAIFTVFTLAHYFLKLGRENADPLLDPHFNPNIRVIQKNPNFHVIHYIMPHVLFIRSSLKN</sequence>
<evidence type="ECO:0000256" key="1">
    <source>
        <dbReference type="SAM" id="Phobius"/>
    </source>
</evidence>
<keyword evidence="1" id="KW-0472">Membrane</keyword>
<evidence type="ECO:0000313" key="3">
    <source>
        <dbReference type="Proteomes" id="UP000015104"/>
    </source>
</evidence>
<reference evidence="3" key="1">
    <citation type="submission" date="2011-08" db="EMBL/GenBank/DDBJ databases">
        <authorList>
            <person name="Rombauts S."/>
        </authorList>
    </citation>
    <scope>NUCLEOTIDE SEQUENCE</scope>
    <source>
        <strain evidence="3">London</strain>
    </source>
</reference>
<organism evidence="2 3">
    <name type="scientific">Tetranychus urticae</name>
    <name type="common">Two-spotted spider mite</name>
    <dbReference type="NCBI Taxonomy" id="32264"/>
    <lineage>
        <taxon>Eukaryota</taxon>
        <taxon>Metazoa</taxon>
        <taxon>Ecdysozoa</taxon>
        <taxon>Arthropoda</taxon>
        <taxon>Chelicerata</taxon>
        <taxon>Arachnida</taxon>
        <taxon>Acari</taxon>
        <taxon>Acariformes</taxon>
        <taxon>Trombidiformes</taxon>
        <taxon>Prostigmata</taxon>
        <taxon>Eleutherengona</taxon>
        <taxon>Raphignathae</taxon>
        <taxon>Tetranychoidea</taxon>
        <taxon>Tetranychidae</taxon>
        <taxon>Tetranychus</taxon>
    </lineage>
</organism>
<feature type="transmembrane region" description="Helical" evidence="1">
    <location>
        <begin position="56"/>
        <end position="76"/>
    </location>
</feature>
<evidence type="ECO:0000313" key="2">
    <source>
        <dbReference type="EnsemblMetazoa" id="tetur16g02490.1"/>
    </source>
</evidence>
<keyword evidence="1" id="KW-0812">Transmembrane</keyword>
<dbReference type="EnsemblMetazoa" id="tetur16g02490.1">
    <property type="protein sequence ID" value="tetur16g02490.1"/>
    <property type="gene ID" value="tetur16g02490"/>
</dbReference>
<keyword evidence="1" id="KW-1133">Transmembrane helix</keyword>
<proteinExistence type="predicted"/>
<dbReference type="Proteomes" id="UP000015104">
    <property type="component" value="Unassembled WGS sequence"/>
</dbReference>
<dbReference type="EMBL" id="CAEY01000278">
    <property type="status" value="NOT_ANNOTATED_CDS"/>
    <property type="molecule type" value="Genomic_DNA"/>
</dbReference>
<protein>
    <submittedName>
        <fullName evidence="2">Uncharacterized protein</fullName>
    </submittedName>
</protein>
<name>T1KNX0_TETUR</name>
<dbReference type="HOGENOM" id="CLU_2402512_0_0_1"/>
<accession>T1KNX0</accession>
<dbReference type="AlphaFoldDB" id="T1KNX0"/>
<reference evidence="2" key="2">
    <citation type="submission" date="2015-06" db="UniProtKB">
        <authorList>
            <consortium name="EnsemblMetazoa"/>
        </authorList>
    </citation>
    <scope>IDENTIFICATION</scope>
</reference>